<evidence type="ECO:0000313" key="1">
    <source>
        <dbReference type="EMBL" id="TLM94996.1"/>
    </source>
</evidence>
<dbReference type="NCBIfam" id="NF047389">
    <property type="entry name" value="ATPase_Sll1717"/>
    <property type="match status" value="1"/>
</dbReference>
<comment type="caution">
    <text evidence="1">The sequence shown here is derived from an EMBL/GenBank/DDBJ whole genome shotgun (WGS) entry which is preliminary data.</text>
</comment>
<keyword evidence="2" id="KW-1185">Reference proteome</keyword>
<dbReference type="InterPro" id="IPR059206">
    <property type="entry name" value="Sll1717-like"/>
</dbReference>
<organism evidence="1 2">
    <name type="scientific">Hymenobacter jeollabukensis</name>
    <dbReference type="NCBI Taxonomy" id="2025313"/>
    <lineage>
        <taxon>Bacteria</taxon>
        <taxon>Pseudomonadati</taxon>
        <taxon>Bacteroidota</taxon>
        <taxon>Cytophagia</taxon>
        <taxon>Cytophagales</taxon>
        <taxon>Hymenobacteraceae</taxon>
        <taxon>Hymenobacter</taxon>
    </lineage>
</organism>
<accession>A0A5R8WU72</accession>
<name>A0A5R8WU72_9BACT</name>
<sequence>MTINELKSIPGTKIIIALRDNLYEKTFQFGDVRGMQREKYRQLNLAIEWNTTYLKQLLNNRLALLMKEQYTNTTPTVEDFMPKAAGNKLSGFDYLIRRTLLRPRDVIAFFNKCMEKSNGQSTITRETLSLAEPEYSRERLEAVEDEWMENFGSIIPLCAFLRGKGPMFRFKDLKENDMEATLLASSPDKNNALFKIQNDYIIGSVDFSMAVKQILCILYRVGVLGAKLSSSESTMFTQSSTKTLEPTDITDEAKFYVHMMFYAALKITLRSQTVTE</sequence>
<gene>
    <name evidence="1" type="ORF">FDY95_04125</name>
</gene>
<dbReference type="Proteomes" id="UP000305517">
    <property type="component" value="Unassembled WGS sequence"/>
</dbReference>
<protein>
    <submittedName>
        <fullName evidence="1">Uncharacterized protein</fullName>
    </submittedName>
</protein>
<reference evidence="1 2" key="1">
    <citation type="submission" date="2019-05" db="EMBL/GenBank/DDBJ databases">
        <title>Hymenobacter edaphi sp. nov., isolated from abandoned arsenic-contaminated farmland soil.</title>
        <authorList>
            <person name="Nie L."/>
        </authorList>
    </citation>
    <scope>NUCLEOTIDE SEQUENCE [LARGE SCALE GENOMIC DNA]</scope>
    <source>
        <strain evidence="1 2">1-3-3-8</strain>
    </source>
</reference>
<proteinExistence type="predicted"/>
<evidence type="ECO:0000313" key="2">
    <source>
        <dbReference type="Proteomes" id="UP000305517"/>
    </source>
</evidence>
<dbReference type="AlphaFoldDB" id="A0A5R8WU72"/>
<dbReference type="OrthoDB" id="100386at2"/>
<dbReference type="EMBL" id="VAJM01000002">
    <property type="protein sequence ID" value="TLM94996.1"/>
    <property type="molecule type" value="Genomic_DNA"/>
</dbReference>